<protein>
    <submittedName>
        <fullName evidence="3">Class I SAM-dependent methyltransferase</fullName>
        <ecNumber evidence="3">2.1.-.-</ecNumber>
    </submittedName>
</protein>
<gene>
    <name evidence="3" type="ORF">PXC00_10225</name>
</gene>
<name>A0AA97D8D9_9FIRM</name>
<keyword evidence="3" id="KW-0489">Methyltransferase</keyword>
<dbReference type="GO" id="GO:0008168">
    <property type="term" value="F:methyltransferase activity"/>
    <property type="evidence" value="ECO:0007669"/>
    <property type="project" value="UniProtKB-KW"/>
</dbReference>
<dbReference type="SUPFAM" id="SSF53335">
    <property type="entry name" value="S-adenosyl-L-methionine-dependent methyltransferases"/>
    <property type="match status" value="1"/>
</dbReference>
<reference evidence="4" key="1">
    <citation type="submission" date="2024-06" db="EMBL/GenBank/DDBJ databases">
        <title>Caproicibacterium argilliputei sp. nov, a novel caproic acid producing anaerobic bacterium isolated from pit mud.</title>
        <authorList>
            <person name="Zeng C."/>
        </authorList>
    </citation>
    <scope>NUCLEOTIDE SEQUENCE [LARGE SCALE GENOMIC DNA]</scope>
    <source>
        <strain evidence="4">ZCY20-5</strain>
    </source>
</reference>
<dbReference type="PROSITE" id="PS51683">
    <property type="entry name" value="SAM_OMT_II"/>
    <property type="match status" value="1"/>
</dbReference>
<dbReference type="InterPro" id="IPR029063">
    <property type="entry name" value="SAM-dependent_MTases_sf"/>
</dbReference>
<sequence length="218" mass="24609">MEQLETMGAFFDNRLNGYEEHQLNVIDGAKTFYPFTASLLPTTPKCRILDLGCGTGLELNEYFPRNPTASVTGIDLAAGMLERLKEKFSDKALTLIQGSYFTVPFGTAQFDAAVSVESLHHFSQEQKVPLYRKLHAALKDGGFFILTDYMAENDGEEQLHFAELARLRAEQHLPQDTFFHYDTPLTRAHETEALTDAGFSKVEFLRQWSGTVLLKAYK</sequence>
<accession>A0AA97D8D9</accession>
<evidence type="ECO:0000259" key="2">
    <source>
        <dbReference type="Pfam" id="PF13649"/>
    </source>
</evidence>
<evidence type="ECO:0000256" key="1">
    <source>
        <dbReference type="ARBA" id="ARBA00022679"/>
    </source>
</evidence>
<dbReference type="RefSeq" id="WP_275845400.1">
    <property type="nucleotide sequence ID" value="NZ_CP135996.1"/>
</dbReference>
<dbReference type="Pfam" id="PF13649">
    <property type="entry name" value="Methyltransf_25"/>
    <property type="match status" value="1"/>
</dbReference>
<dbReference type="AlphaFoldDB" id="A0AA97D8D9"/>
<dbReference type="CDD" id="cd02440">
    <property type="entry name" value="AdoMet_MTases"/>
    <property type="match status" value="1"/>
</dbReference>
<dbReference type="EC" id="2.1.-.-" evidence="3"/>
<proteinExistence type="predicted"/>
<keyword evidence="4" id="KW-1185">Reference proteome</keyword>
<dbReference type="InterPro" id="IPR041698">
    <property type="entry name" value="Methyltransf_25"/>
</dbReference>
<dbReference type="InterPro" id="IPR016461">
    <property type="entry name" value="COMT-like"/>
</dbReference>
<dbReference type="Proteomes" id="UP001300604">
    <property type="component" value="Chromosome"/>
</dbReference>
<dbReference type="EMBL" id="CP135996">
    <property type="protein sequence ID" value="WOC31584.1"/>
    <property type="molecule type" value="Genomic_DNA"/>
</dbReference>
<feature type="domain" description="Methyltransferase" evidence="2">
    <location>
        <begin position="48"/>
        <end position="142"/>
    </location>
</feature>
<dbReference type="KEGG" id="carl:PXC00_10225"/>
<evidence type="ECO:0000313" key="4">
    <source>
        <dbReference type="Proteomes" id="UP001300604"/>
    </source>
</evidence>
<dbReference type="PANTHER" id="PTHR43861">
    <property type="entry name" value="TRANS-ACONITATE 2-METHYLTRANSFERASE-RELATED"/>
    <property type="match status" value="1"/>
</dbReference>
<dbReference type="Gene3D" id="3.40.50.150">
    <property type="entry name" value="Vaccinia Virus protein VP39"/>
    <property type="match status" value="1"/>
</dbReference>
<reference evidence="3 4" key="2">
    <citation type="submission" date="2024-06" db="EMBL/GenBank/DDBJ databases">
        <title>Caproicibacterium argilliputei sp. nov, a novel caproic acid producing anaerobic bacterium isolated from pit mud.</title>
        <authorList>
            <person name="Xia S."/>
        </authorList>
    </citation>
    <scope>NUCLEOTIDE SEQUENCE [LARGE SCALE GENOMIC DNA]</scope>
    <source>
        <strain evidence="3 4">ZCY20-5</strain>
    </source>
</reference>
<evidence type="ECO:0000313" key="3">
    <source>
        <dbReference type="EMBL" id="WOC31584.1"/>
    </source>
</evidence>
<reference evidence="4" key="3">
    <citation type="submission" date="2024-06" db="EMBL/GenBank/DDBJ databases">
        <authorList>
            <person name="Zeng C."/>
        </authorList>
    </citation>
    <scope>NUCLEOTIDE SEQUENCE [LARGE SCALE GENOMIC DNA]</scope>
    <source>
        <strain evidence="4">ZCY20-5</strain>
    </source>
</reference>
<keyword evidence="1 3" id="KW-0808">Transferase</keyword>
<organism evidence="3 4">
    <name type="scientific">Caproicibacterium argilliputei</name>
    <dbReference type="NCBI Taxonomy" id="3030016"/>
    <lineage>
        <taxon>Bacteria</taxon>
        <taxon>Bacillati</taxon>
        <taxon>Bacillota</taxon>
        <taxon>Clostridia</taxon>
        <taxon>Eubacteriales</taxon>
        <taxon>Oscillospiraceae</taxon>
        <taxon>Caproicibacterium</taxon>
    </lineage>
</organism>
<dbReference type="GO" id="GO:0032259">
    <property type="term" value="P:methylation"/>
    <property type="evidence" value="ECO:0007669"/>
    <property type="project" value="UniProtKB-KW"/>
</dbReference>